<dbReference type="Proteomes" id="UP001208689">
    <property type="component" value="Chromosome"/>
</dbReference>
<keyword evidence="5" id="KW-1185">Reference proteome</keyword>
<evidence type="ECO:0000256" key="3">
    <source>
        <dbReference type="RuleBase" id="RU000363"/>
    </source>
</evidence>
<dbReference type="PRINTS" id="PR00080">
    <property type="entry name" value="SDRFAMILY"/>
</dbReference>
<dbReference type="CDD" id="cd05374">
    <property type="entry name" value="17beta-HSD-like_SDR_c"/>
    <property type="match status" value="1"/>
</dbReference>
<evidence type="ECO:0000313" key="5">
    <source>
        <dbReference type="Proteomes" id="UP001208689"/>
    </source>
</evidence>
<keyword evidence="2" id="KW-0560">Oxidoreductase</keyword>
<organism evidence="4 5">
    <name type="scientific">Candidatus Lokiarchaeum ossiferum</name>
    <dbReference type="NCBI Taxonomy" id="2951803"/>
    <lineage>
        <taxon>Archaea</taxon>
        <taxon>Promethearchaeati</taxon>
        <taxon>Promethearchaeota</taxon>
        <taxon>Promethearchaeia</taxon>
        <taxon>Promethearchaeales</taxon>
        <taxon>Promethearchaeaceae</taxon>
        <taxon>Candidatus Lokiarchaeum</taxon>
    </lineage>
</organism>
<dbReference type="SUPFAM" id="SSF51735">
    <property type="entry name" value="NAD(P)-binding Rossmann-fold domains"/>
    <property type="match status" value="1"/>
</dbReference>
<dbReference type="PANTHER" id="PTHR44169:SF6">
    <property type="entry name" value="NADPH-DEPENDENT 1-ACYLDIHYDROXYACETONE PHOSPHATE REDUCTASE"/>
    <property type="match status" value="1"/>
</dbReference>
<accession>A0ABY6HYN4</accession>
<proteinExistence type="inferred from homology"/>
<evidence type="ECO:0008006" key="6">
    <source>
        <dbReference type="Google" id="ProtNLM"/>
    </source>
</evidence>
<evidence type="ECO:0000256" key="2">
    <source>
        <dbReference type="ARBA" id="ARBA00023002"/>
    </source>
</evidence>
<protein>
    <recommendedName>
        <fullName evidence="6">SDR family oxidoreductase</fullName>
    </recommendedName>
</protein>
<dbReference type="PRINTS" id="PR00081">
    <property type="entry name" value="GDHRDH"/>
</dbReference>
<dbReference type="Gene3D" id="3.40.50.720">
    <property type="entry name" value="NAD(P)-binding Rossmann-like Domain"/>
    <property type="match status" value="1"/>
</dbReference>
<dbReference type="PANTHER" id="PTHR44169">
    <property type="entry name" value="NADPH-DEPENDENT 1-ACYLDIHYDROXYACETONE PHOSPHATE REDUCTASE"/>
    <property type="match status" value="1"/>
</dbReference>
<name>A0ABY6HYN4_9ARCH</name>
<evidence type="ECO:0000256" key="1">
    <source>
        <dbReference type="ARBA" id="ARBA00006484"/>
    </source>
</evidence>
<reference evidence="4" key="1">
    <citation type="submission" date="2022-09" db="EMBL/GenBank/DDBJ databases">
        <title>Actin cytoskeleton and complex cell architecture in an #Asgard archaeon.</title>
        <authorList>
            <person name="Ponce Toledo R.I."/>
            <person name="Schleper C."/>
            <person name="Rodrigues Oliveira T."/>
            <person name="Wollweber F."/>
            <person name="Xu J."/>
            <person name="Rittmann S."/>
            <person name="Klingl A."/>
            <person name="Pilhofer M."/>
        </authorList>
    </citation>
    <scope>NUCLEOTIDE SEQUENCE</scope>
    <source>
        <strain evidence="4">B-35</strain>
    </source>
</reference>
<dbReference type="InterPro" id="IPR020904">
    <property type="entry name" value="Sc_DH/Rdtase_CS"/>
</dbReference>
<dbReference type="InterPro" id="IPR036291">
    <property type="entry name" value="NAD(P)-bd_dom_sf"/>
</dbReference>
<comment type="similarity">
    <text evidence="1 3">Belongs to the short-chain dehydrogenases/reductases (SDR) family.</text>
</comment>
<dbReference type="InterPro" id="IPR002347">
    <property type="entry name" value="SDR_fam"/>
</dbReference>
<sequence>MMKNQWILITGASTGIGRVATEFLQQKGYSIYACARKEGDLQDLGRIPNVIPIKLDVTKNEQIEQAFQEISDRKTGLFGLINNAGIVHAGPTMDLDVEELKHQFDVNFFGVHRVTKQFFPLIKKSKGKIVMIGSGAGIIANPFFAPYSSSKFALEGYTDSLRRELLLYGIQVVIIEPGMVKTPIWDKGEALLGNYNGDMLKKEASGIGSMAVQTARDIGLPPEKIASLIYKILTKKNPKPRYAIVPNYWMRQLMLKMPTRMLDRFILKKMQKFQ</sequence>
<gene>
    <name evidence="4" type="ORF">NEF87_004926</name>
</gene>
<evidence type="ECO:0000313" key="4">
    <source>
        <dbReference type="EMBL" id="UYP48641.1"/>
    </source>
</evidence>
<dbReference type="Pfam" id="PF00106">
    <property type="entry name" value="adh_short"/>
    <property type="match status" value="1"/>
</dbReference>
<dbReference type="EMBL" id="CP104013">
    <property type="protein sequence ID" value="UYP48641.1"/>
    <property type="molecule type" value="Genomic_DNA"/>
</dbReference>
<dbReference type="PROSITE" id="PS00061">
    <property type="entry name" value="ADH_SHORT"/>
    <property type="match status" value="1"/>
</dbReference>